<proteinExistence type="predicted"/>
<dbReference type="InterPro" id="IPR037185">
    <property type="entry name" value="EmrE-like"/>
</dbReference>
<feature type="domain" description="EamA" evidence="2">
    <location>
        <begin position="8"/>
        <end position="143"/>
    </location>
</feature>
<dbReference type="Gene3D" id="1.10.3730.20">
    <property type="match status" value="1"/>
</dbReference>
<reference evidence="3" key="1">
    <citation type="journal article" date="2019" name="Philos. Trans. R. Soc. Lond., B, Biol. Sci.">
        <title>Targeted metagenomic recovery of four divergent viruses reveals shared and distinctive characteristics of giant viruses of marine eukaryotes.</title>
        <authorList>
            <person name="Needham D.M."/>
            <person name="Poirier C."/>
            <person name="Hehenberger E."/>
            <person name="Jimenez V."/>
            <person name="Swalwell J.E."/>
            <person name="Santoro A.E."/>
            <person name="Worden A.Z."/>
        </authorList>
    </citation>
    <scope>NUCLEOTIDE SEQUENCE</scope>
    <source>
        <strain evidence="3">OPacV-662</strain>
    </source>
</reference>
<feature type="transmembrane region" description="Helical" evidence="1">
    <location>
        <begin position="70"/>
        <end position="92"/>
    </location>
</feature>
<dbReference type="InterPro" id="IPR000620">
    <property type="entry name" value="EamA_dom"/>
</dbReference>
<keyword evidence="1" id="KW-0812">Transmembrane</keyword>
<feature type="transmembrane region" description="Helical" evidence="1">
    <location>
        <begin position="30"/>
        <end position="49"/>
    </location>
</feature>
<protein>
    <recommendedName>
        <fullName evidence="2">EamA domain-containing protein</fullName>
    </recommendedName>
</protein>
<dbReference type="SUPFAM" id="SSF103481">
    <property type="entry name" value="Multidrug resistance efflux transporter EmrE"/>
    <property type="match status" value="1"/>
</dbReference>
<dbReference type="EMBL" id="MN448277">
    <property type="protein sequence ID" value="QFG74073.1"/>
    <property type="molecule type" value="Genomic_DNA"/>
</dbReference>
<keyword evidence="1" id="KW-1133">Transmembrane helix</keyword>
<dbReference type="Pfam" id="PF00892">
    <property type="entry name" value="EamA"/>
    <property type="match status" value="1"/>
</dbReference>
<feature type="transmembrane region" description="Helical" evidence="1">
    <location>
        <begin position="127"/>
        <end position="146"/>
    </location>
</feature>
<name>A0A5J6VJQ1_9VIRU</name>
<feature type="transmembrane region" description="Helical" evidence="1">
    <location>
        <begin position="98"/>
        <end position="120"/>
    </location>
</feature>
<keyword evidence="1" id="KW-0472">Membrane</keyword>
<sequence length="147" mass="16590">MWEYFPLVIFSGIGPFLNKYSSQDLSSREYILLSSCVYTGLFIIWYTLGTRQPNETCSLPKIWAKMSSNSKLVLCCKNIFAVFVSVLYFRLLKRENTSILSGTLDGASLFVTTILGWCVFNQNISINTFLGLLLIIIGILCVNMSVK</sequence>
<accession>A0A5J6VJQ1</accession>
<dbReference type="GO" id="GO:0016020">
    <property type="term" value="C:membrane"/>
    <property type="evidence" value="ECO:0007669"/>
    <property type="project" value="InterPro"/>
</dbReference>
<organism evidence="3">
    <name type="scientific">Megaviridae environmental sample</name>
    <dbReference type="NCBI Taxonomy" id="1737588"/>
    <lineage>
        <taxon>Viruses</taxon>
        <taxon>Varidnaviria</taxon>
        <taxon>Bamfordvirae</taxon>
        <taxon>Nucleocytoviricota</taxon>
        <taxon>Megaviricetes</taxon>
        <taxon>Imitervirales</taxon>
        <taxon>Mimiviridae</taxon>
        <taxon>environmental samples</taxon>
    </lineage>
</organism>
<evidence type="ECO:0000259" key="2">
    <source>
        <dbReference type="Pfam" id="PF00892"/>
    </source>
</evidence>
<evidence type="ECO:0000256" key="1">
    <source>
        <dbReference type="SAM" id="Phobius"/>
    </source>
</evidence>
<evidence type="ECO:0000313" key="3">
    <source>
        <dbReference type="EMBL" id="QFG74073.1"/>
    </source>
</evidence>